<feature type="region of interest" description="Disordered" evidence="1">
    <location>
        <begin position="76"/>
        <end position="107"/>
    </location>
</feature>
<name>A0ABD0Z8B8_9HEMI</name>
<evidence type="ECO:0000313" key="2">
    <source>
        <dbReference type="EMBL" id="KAL1140817.1"/>
    </source>
</evidence>
<dbReference type="AlphaFoldDB" id="A0ABD0Z8B8"/>
<feature type="compositionally biased region" description="Basic and acidic residues" evidence="1">
    <location>
        <begin position="133"/>
        <end position="142"/>
    </location>
</feature>
<sequence>MRLVSPTLTIITGSHPAVQFVDELRGGVFEKVGPQEADVGPPIAGWIGRLAHHNTRGEEGTLPVQDLQIPPAEASYYRSSGGADAEVTPEGGHGRRHVDEPSGSFIPRAVPVTSKKRRRKRWAKSWRISLGIEPKDGGRDRTGSGAGQTWPSGVSLLAHPTLKLETPGRDSSL</sequence>
<comment type="caution">
    <text evidence="2">The sequence shown here is derived from an EMBL/GenBank/DDBJ whole genome shotgun (WGS) entry which is preliminary data.</text>
</comment>
<proteinExistence type="predicted"/>
<accession>A0ABD0Z8B8</accession>
<evidence type="ECO:0000313" key="3">
    <source>
        <dbReference type="Proteomes" id="UP001558652"/>
    </source>
</evidence>
<keyword evidence="3" id="KW-1185">Reference proteome</keyword>
<protein>
    <submittedName>
        <fullName evidence="2">Uncharacterized protein</fullName>
    </submittedName>
</protein>
<reference evidence="2 3" key="1">
    <citation type="submission" date="2024-07" db="EMBL/GenBank/DDBJ databases">
        <title>Chromosome-level genome assembly of the water stick insect Ranatra chinensis (Heteroptera: Nepidae).</title>
        <authorList>
            <person name="Liu X."/>
        </authorList>
    </citation>
    <scope>NUCLEOTIDE SEQUENCE [LARGE SCALE GENOMIC DNA]</scope>
    <source>
        <strain evidence="2">Cailab_2021Rc</strain>
        <tissue evidence="2">Muscle</tissue>
    </source>
</reference>
<gene>
    <name evidence="2" type="ORF">AAG570_000745</name>
</gene>
<feature type="region of interest" description="Disordered" evidence="1">
    <location>
        <begin position="127"/>
        <end position="173"/>
    </location>
</feature>
<dbReference type="EMBL" id="JBFDAA010000001">
    <property type="protein sequence ID" value="KAL1140817.1"/>
    <property type="molecule type" value="Genomic_DNA"/>
</dbReference>
<organism evidence="2 3">
    <name type="scientific">Ranatra chinensis</name>
    <dbReference type="NCBI Taxonomy" id="642074"/>
    <lineage>
        <taxon>Eukaryota</taxon>
        <taxon>Metazoa</taxon>
        <taxon>Ecdysozoa</taxon>
        <taxon>Arthropoda</taxon>
        <taxon>Hexapoda</taxon>
        <taxon>Insecta</taxon>
        <taxon>Pterygota</taxon>
        <taxon>Neoptera</taxon>
        <taxon>Paraneoptera</taxon>
        <taxon>Hemiptera</taxon>
        <taxon>Heteroptera</taxon>
        <taxon>Panheteroptera</taxon>
        <taxon>Nepomorpha</taxon>
        <taxon>Nepidae</taxon>
        <taxon>Ranatrinae</taxon>
        <taxon>Ranatra</taxon>
    </lineage>
</organism>
<evidence type="ECO:0000256" key="1">
    <source>
        <dbReference type="SAM" id="MobiDB-lite"/>
    </source>
</evidence>
<dbReference type="Proteomes" id="UP001558652">
    <property type="component" value="Unassembled WGS sequence"/>
</dbReference>